<sequence>MKMKLIVILLLNFSIANAQKYLGKTSFKVKGETYNINRIDNGSINSHSRFMSIGNSRNVLKKEKVQMSSKIRNNILNDIITTESEQKKIKDIITAKFPSLINKFKNEKFIVVYYIGPAGDIRELEFLLQDDTQFTPDELYTLEATLKKEYKFKIQNNGMEGLSFVPLYWQIRFN</sequence>
<name>A0A916N266_9BACT</name>
<protein>
    <recommendedName>
        <fullName evidence="4">TonB C-terminal domain-containing protein</fullName>
    </recommendedName>
</protein>
<feature type="chain" id="PRO_5037010102" description="TonB C-terminal domain-containing protein" evidence="1">
    <location>
        <begin position="19"/>
        <end position="174"/>
    </location>
</feature>
<evidence type="ECO:0000313" key="3">
    <source>
        <dbReference type="Proteomes" id="UP000680038"/>
    </source>
</evidence>
<dbReference type="AlphaFoldDB" id="A0A916N266"/>
<dbReference type="Proteomes" id="UP000680038">
    <property type="component" value="Unassembled WGS sequence"/>
</dbReference>
<feature type="signal peptide" evidence="1">
    <location>
        <begin position="1"/>
        <end position="18"/>
    </location>
</feature>
<keyword evidence="1" id="KW-0732">Signal</keyword>
<evidence type="ECO:0000313" key="2">
    <source>
        <dbReference type="EMBL" id="CAG4988753.1"/>
    </source>
</evidence>
<proteinExistence type="predicted"/>
<reference evidence="2" key="1">
    <citation type="submission" date="2021-04" db="EMBL/GenBank/DDBJ databases">
        <authorList>
            <person name="Rodrigo-Torres L."/>
            <person name="Arahal R. D."/>
            <person name="Lucena T."/>
        </authorList>
    </citation>
    <scope>NUCLEOTIDE SEQUENCE</scope>
    <source>
        <strain evidence="2">CECT 9275</strain>
    </source>
</reference>
<dbReference type="EMBL" id="CAJRAF010000001">
    <property type="protein sequence ID" value="CAG4988753.1"/>
    <property type="molecule type" value="Genomic_DNA"/>
</dbReference>
<accession>A0A916N266</accession>
<comment type="caution">
    <text evidence="2">The sequence shown here is derived from an EMBL/GenBank/DDBJ whole genome shotgun (WGS) entry which is preliminary data.</text>
</comment>
<evidence type="ECO:0008006" key="4">
    <source>
        <dbReference type="Google" id="ProtNLM"/>
    </source>
</evidence>
<keyword evidence="3" id="KW-1185">Reference proteome</keyword>
<gene>
    <name evidence="2" type="ORF">DYBT9275_00151</name>
</gene>
<evidence type="ECO:0000256" key="1">
    <source>
        <dbReference type="SAM" id="SignalP"/>
    </source>
</evidence>
<dbReference type="RefSeq" id="WP_215236962.1">
    <property type="nucleotide sequence ID" value="NZ_CAJRAF010000001.1"/>
</dbReference>
<organism evidence="2 3">
    <name type="scientific">Dyadobacter helix</name>
    <dbReference type="NCBI Taxonomy" id="2822344"/>
    <lineage>
        <taxon>Bacteria</taxon>
        <taxon>Pseudomonadati</taxon>
        <taxon>Bacteroidota</taxon>
        <taxon>Cytophagia</taxon>
        <taxon>Cytophagales</taxon>
        <taxon>Spirosomataceae</taxon>
        <taxon>Dyadobacter</taxon>
    </lineage>
</organism>